<dbReference type="SUPFAM" id="SSF54637">
    <property type="entry name" value="Thioesterase/thiol ester dehydrase-isomerase"/>
    <property type="match status" value="1"/>
</dbReference>
<reference evidence="1 2" key="1">
    <citation type="submission" date="2020-03" db="EMBL/GenBank/DDBJ databases">
        <title>Identification of Halomonas strains.</title>
        <authorList>
            <person name="Xiao Z."/>
            <person name="Dong F."/>
            <person name="Wang Z."/>
            <person name="Zhao J.-Y."/>
        </authorList>
    </citation>
    <scope>NUCLEOTIDE SEQUENCE [LARGE SCALE GENOMIC DNA]</scope>
    <source>
        <strain evidence="1 2">DX6</strain>
    </source>
</reference>
<dbReference type="RefSeq" id="WP_167116753.1">
    <property type="nucleotide sequence ID" value="NZ_JAAQTO010000043.1"/>
</dbReference>
<accession>A0ABX0PXP0</accession>
<dbReference type="Gene3D" id="3.10.129.10">
    <property type="entry name" value="Hotdog Thioesterase"/>
    <property type="match status" value="1"/>
</dbReference>
<dbReference type="CDD" id="cd00586">
    <property type="entry name" value="4HBT"/>
    <property type="match status" value="1"/>
</dbReference>
<dbReference type="Proteomes" id="UP001318321">
    <property type="component" value="Unassembled WGS sequence"/>
</dbReference>
<evidence type="ECO:0000313" key="2">
    <source>
        <dbReference type="Proteomes" id="UP001318321"/>
    </source>
</evidence>
<dbReference type="InterPro" id="IPR029069">
    <property type="entry name" value="HotDog_dom_sf"/>
</dbReference>
<gene>
    <name evidence="1" type="ORF">HBJ55_15350</name>
</gene>
<sequence>MPFTTQRKVRFQHCDPAGIVFYPRYFEMLNSVVEDYFAESVGHDFNRLHVTSRTGVPTAHIETDFHAPSRLGETLAFELTIRDVGRTSLTLRTVAYCSGELRMTCDSTLVFVDLDSGRPLPWPDAMRRHFAKDCQQGYPDE</sequence>
<proteinExistence type="predicted"/>
<dbReference type="InterPro" id="IPR050563">
    <property type="entry name" value="4-hydroxybenzoyl-CoA_TE"/>
</dbReference>
<organism evidence="1 2">
    <name type="scientific">Billgrantia bachuensis</name>
    <dbReference type="NCBI Taxonomy" id="2717286"/>
    <lineage>
        <taxon>Bacteria</taxon>
        <taxon>Pseudomonadati</taxon>
        <taxon>Pseudomonadota</taxon>
        <taxon>Gammaproteobacteria</taxon>
        <taxon>Oceanospirillales</taxon>
        <taxon>Halomonadaceae</taxon>
        <taxon>Billgrantia</taxon>
    </lineage>
</organism>
<dbReference type="PANTHER" id="PTHR31793:SF24">
    <property type="entry name" value="LONG-CHAIN ACYL-COA THIOESTERASE FADM"/>
    <property type="match status" value="1"/>
</dbReference>
<name>A0ABX0PXP0_9GAMM</name>
<keyword evidence="2" id="KW-1185">Reference proteome</keyword>
<protein>
    <submittedName>
        <fullName evidence="1">Acyl-CoA thioesterase</fullName>
    </submittedName>
</protein>
<dbReference type="Pfam" id="PF13279">
    <property type="entry name" value="4HBT_2"/>
    <property type="match status" value="1"/>
</dbReference>
<dbReference type="PANTHER" id="PTHR31793">
    <property type="entry name" value="4-HYDROXYBENZOYL-COA THIOESTERASE FAMILY MEMBER"/>
    <property type="match status" value="1"/>
</dbReference>
<evidence type="ECO:0000313" key="1">
    <source>
        <dbReference type="EMBL" id="NIC06803.1"/>
    </source>
</evidence>
<dbReference type="EMBL" id="JAAQTO010000043">
    <property type="protein sequence ID" value="NIC06803.1"/>
    <property type="molecule type" value="Genomic_DNA"/>
</dbReference>
<comment type="caution">
    <text evidence="1">The sequence shown here is derived from an EMBL/GenBank/DDBJ whole genome shotgun (WGS) entry which is preliminary data.</text>
</comment>